<accession>A0A6G1HBY0</accession>
<dbReference type="EMBL" id="ML977141">
    <property type="protein sequence ID" value="KAF1990665.1"/>
    <property type="molecule type" value="Genomic_DNA"/>
</dbReference>
<protein>
    <submittedName>
        <fullName evidence="1">Uncharacterized protein</fullName>
    </submittedName>
</protein>
<keyword evidence="2" id="KW-1185">Reference proteome</keyword>
<sequence>MEWETFEESRNFGGFISKQDRVEIILSHLVIGICFVSLQSAGRLQSMALRWLISASSNPIVIPLRTFNGWTRMLSLMEVGS</sequence>
<proteinExistence type="predicted"/>
<name>A0A6G1HBY0_9PEZI</name>
<organism evidence="1 2">
    <name type="scientific">Aulographum hederae CBS 113979</name>
    <dbReference type="NCBI Taxonomy" id="1176131"/>
    <lineage>
        <taxon>Eukaryota</taxon>
        <taxon>Fungi</taxon>
        <taxon>Dikarya</taxon>
        <taxon>Ascomycota</taxon>
        <taxon>Pezizomycotina</taxon>
        <taxon>Dothideomycetes</taxon>
        <taxon>Pleosporomycetidae</taxon>
        <taxon>Aulographales</taxon>
        <taxon>Aulographaceae</taxon>
    </lineage>
</organism>
<evidence type="ECO:0000313" key="1">
    <source>
        <dbReference type="EMBL" id="KAF1990665.1"/>
    </source>
</evidence>
<dbReference type="Proteomes" id="UP000800041">
    <property type="component" value="Unassembled WGS sequence"/>
</dbReference>
<gene>
    <name evidence="1" type="ORF">K402DRAFT_201241</name>
</gene>
<dbReference type="AlphaFoldDB" id="A0A6G1HBY0"/>
<reference evidence="1" key="1">
    <citation type="journal article" date="2020" name="Stud. Mycol.">
        <title>101 Dothideomycetes genomes: a test case for predicting lifestyles and emergence of pathogens.</title>
        <authorList>
            <person name="Haridas S."/>
            <person name="Albert R."/>
            <person name="Binder M."/>
            <person name="Bloem J."/>
            <person name="Labutti K."/>
            <person name="Salamov A."/>
            <person name="Andreopoulos B."/>
            <person name="Baker S."/>
            <person name="Barry K."/>
            <person name="Bills G."/>
            <person name="Bluhm B."/>
            <person name="Cannon C."/>
            <person name="Castanera R."/>
            <person name="Culley D."/>
            <person name="Daum C."/>
            <person name="Ezra D."/>
            <person name="Gonzalez J."/>
            <person name="Henrissat B."/>
            <person name="Kuo A."/>
            <person name="Liang C."/>
            <person name="Lipzen A."/>
            <person name="Lutzoni F."/>
            <person name="Magnuson J."/>
            <person name="Mondo S."/>
            <person name="Nolan M."/>
            <person name="Ohm R."/>
            <person name="Pangilinan J."/>
            <person name="Park H.-J."/>
            <person name="Ramirez L."/>
            <person name="Alfaro M."/>
            <person name="Sun H."/>
            <person name="Tritt A."/>
            <person name="Yoshinaga Y."/>
            <person name="Zwiers L.-H."/>
            <person name="Turgeon B."/>
            <person name="Goodwin S."/>
            <person name="Spatafora J."/>
            <person name="Crous P."/>
            <person name="Grigoriev I."/>
        </authorList>
    </citation>
    <scope>NUCLEOTIDE SEQUENCE</scope>
    <source>
        <strain evidence="1">CBS 113979</strain>
    </source>
</reference>
<evidence type="ECO:0000313" key="2">
    <source>
        <dbReference type="Proteomes" id="UP000800041"/>
    </source>
</evidence>